<gene>
    <name evidence="3" type="ORF">NP493_1353g00002</name>
</gene>
<evidence type="ECO:0000313" key="4">
    <source>
        <dbReference type="Proteomes" id="UP001209878"/>
    </source>
</evidence>
<dbReference type="Proteomes" id="UP001209878">
    <property type="component" value="Unassembled WGS sequence"/>
</dbReference>
<accession>A0AAD9K6S1</accession>
<comment type="caution">
    <text evidence="3">The sequence shown here is derived from an EMBL/GenBank/DDBJ whole genome shotgun (WGS) entry which is preliminary data.</text>
</comment>
<dbReference type="InterPro" id="IPR036508">
    <property type="entry name" value="Chitin-bd_dom_sf"/>
</dbReference>
<keyword evidence="1" id="KW-0732">Signal</keyword>
<dbReference type="Gene3D" id="2.170.140.10">
    <property type="entry name" value="Chitin binding domain"/>
    <property type="match status" value="1"/>
</dbReference>
<feature type="chain" id="PRO_5042184367" description="NIDO domain-containing protein" evidence="1">
    <location>
        <begin position="21"/>
        <end position="550"/>
    </location>
</feature>
<dbReference type="PANTHER" id="PTHR13802">
    <property type="entry name" value="MUCIN 4-RELATED"/>
    <property type="match status" value="1"/>
</dbReference>
<organism evidence="3 4">
    <name type="scientific">Ridgeia piscesae</name>
    <name type="common">Tubeworm</name>
    <dbReference type="NCBI Taxonomy" id="27915"/>
    <lineage>
        <taxon>Eukaryota</taxon>
        <taxon>Metazoa</taxon>
        <taxon>Spiralia</taxon>
        <taxon>Lophotrochozoa</taxon>
        <taxon>Annelida</taxon>
        <taxon>Polychaeta</taxon>
        <taxon>Sedentaria</taxon>
        <taxon>Canalipalpata</taxon>
        <taxon>Sabellida</taxon>
        <taxon>Siboglinidae</taxon>
        <taxon>Ridgeia</taxon>
    </lineage>
</organism>
<dbReference type="InterPro" id="IPR051495">
    <property type="entry name" value="Epithelial_Barrier/Signaling"/>
</dbReference>
<evidence type="ECO:0000259" key="2">
    <source>
        <dbReference type="PROSITE" id="PS51220"/>
    </source>
</evidence>
<protein>
    <recommendedName>
        <fullName evidence="2">NIDO domain-containing protein</fullName>
    </recommendedName>
</protein>
<reference evidence="3" key="1">
    <citation type="journal article" date="2023" name="Mol. Biol. Evol.">
        <title>Third-Generation Sequencing Reveals the Adaptive Role of the Epigenome in Three Deep-Sea Polychaetes.</title>
        <authorList>
            <person name="Perez M."/>
            <person name="Aroh O."/>
            <person name="Sun Y."/>
            <person name="Lan Y."/>
            <person name="Juniper S.K."/>
            <person name="Young C.R."/>
            <person name="Angers B."/>
            <person name="Qian P.Y."/>
        </authorList>
    </citation>
    <scope>NUCLEOTIDE SEQUENCE</scope>
    <source>
        <strain evidence="3">R07B-5</strain>
    </source>
</reference>
<dbReference type="AlphaFoldDB" id="A0AAD9K6S1"/>
<proteinExistence type="predicted"/>
<feature type="signal peptide" evidence="1">
    <location>
        <begin position="1"/>
        <end position="20"/>
    </location>
</feature>
<dbReference type="SMART" id="SM00539">
    <property type="entry name" value="NIDO"/>
    <property type="match status" value="2"/>
</dbReference>
<dbReference type="InterPro" id="IPR003886">
    <property type="entry name" value="NIDO_dom"/>
</dbReference>
<name>A0AAD9K6S1_RIDPI</name>
<dbReference type="GO" id="GO:0007160">
    <property type="term" value="P:cell-matrix adhesion"/>
    <property type="evidence" value="ECO:0007669"/>
    <property type="project" value="InterPro"/>
</dbReference>
<dbReference type="Pfam" id="PF06119">
    <property type="entry name" value="NIDO"/>
    <property type="match status" value="2"/>
</dbReference>
<dbReference type="EMBL" id="JAODUO010001352">
    <property type="protein sequence ID" value="KAK2165732.1"/>
    <property type="molecule type" value="Genomic_DNA"/>
</dbReference>
<feature type="domain" description="NIDO" evidence="2">
    <location>
        <begin position="339"/>
        <end position="481"/>
    </location>
</feature>
<evidence type="ECO:0000313" key="3">
    <source>
        <dbReference type="EMBL" id="KAK2165732.1"/>
    </source>
</evidence>
<feature type="domain" description="NIDO" evidence="2">
    <location>
        <begin position="100"/>
        <end position="248"/>
    </location>
</feature>
<sequence>MRPSIQAIYAVLCMTSWVQSITEPSHFYPYGPEVGDAELPPSEYGGSPTIPLPTQFVLFGACMNAVWVNTKGVISFDGQIRYYLFMPLDAEYFHRPVIAPLACDVDTTRNHGRVYFRATTDNATLQRASSDVSSGTDFAATLVVITTWHDVTFKIRFYGTPRSGTPTNTFQSVLVTDGSKSFVIFNYGDINWIYPTYSRPKVSMAGVKGFDGTGYISIPESGSNAIAGLSTSTNVGTPGRRVYRVDGDTLPTCHENLGINMAESTHFYPYGSGVGDSIGEKQHEDATGKIPISTSFVLYGTSFNDLWVRTFALLDEEYNYDKDGTSFFDEKTNLPILVAFLSNIEPKANGGLVFFRVTTEQDILDRATRDLDDGTGFIATWVFIATWHQVTYHNGNTTTPTNTFQLVLVSNGTQSYVIFNYGNLGWSTDTEYRIDAVAGTLGEDGINKVIIPGSGTPEIINASKTTNDGITGRWHYRVDCSDATDCIVSYDCGERCPCTASNRALNKYFFVHHDPTKYVRCAGFGRCWVRPCPPGTVFNKKALVCSFTRG</sequence>
<dbReference type="SUPFAM" id="SSF57625">
    <property type="entry name" value="Invertebrate chitin-binding proteins"/>
    <property type="match status" value="1"/>
</dbReference>
<dbReference type="GO" id="GO:0008061">
    <property type="term" value="F:chitin binding"/>
    <property type="evidence" value="ECO:0007669"/>
    <property type="project" value="InterPro"/>
</dbReference>
<dbReference type="PROSITE" id="PS51220">
    <property type="entry name" value="NIDO"/>
    <property type="match status" value="2"/>
</dbReference>
<evidence type="ECO:0000256" key="1">
    <source>
        <dbReference type="SAM" id="SignalP"/>
    </source>
</evidence>
<keyword evidence="4" id="KW-1185">Reference proteome</keyword>
<dbReference type="PANTHER" id="PTHR13802:SF59">
    <property type="entry name" value="SUSHI DOMAIN-CONTAINING PROTEIN 2"/>
    <property type="match status" value="1"/>
</dbReference>